<proteinExistence type="predicted"/>
<dbReference type="InterPro" id="IPR011051">
    <property type="entry name" value="RmlC_Cupin_sf"/>
</dbReference>
<dbReference type="PANTHER" id="PTHR46797:SF1">
    <property type="entry name" value="METHYLPHOSPHONATE SYNTHASE"/>
    <property type="match status" value="1"/>
</dbReference>
<gene>
    <name evidence="3" type="ORF">ENV54_01545</name>
</gene>
<comment type="caution">
    <text evidence="3">The sequence shown here is derived from an EMBL/GenBank/DDBJ whole genome shotgun (WGS) entry which is preliminary data.</text>
</comment>
<dbReference type="InterPro" id="IPR050807">
    <property type="entry name" value="TransReg_Diox_bact_type"/>
</dbReference>
<dbReference type="PANTHER" id="PTHR46797">
    <property type="entry name" value="HTH-TYPE TRANSCRIPTIONAL REGULATOR"/>
    <property type="match status" value="1"/>
</dbReference>
<dbReference type="InterPro" id="IPR001387">
    <property type="entry name" value="Cro/C1-type_HTH"/>
</dbReference>
<evidence type="ECO:0000259" key="2">
    <source>
        <dbReference type="PROSITE" id="PS50943"/>
    </source>
</evidence>
<dbReference type="PROSITE" id="PS50943">
    <property type="entry name" value="HTH_CROC1"/>
    <property type="match status" value="1"/>
</dbReference>
<organism evidence="3">
    <name type="scientific">Desulfomonile tiedjei</name>
    <dbReference type="NCBI Taxonomy" id="2358"/>
    <lineage>
        <taxon>Bacteria</taxon>
        <taxon>Pseudomonadati</taxon>
        <taxon>Thermodesulfobacteriota</taxon>
        <taxon>Desulfomonilia</taxon>
        <taxon>Desulfomonilales</taxon>
        <taxon>Desulfomonilaceae</taxon>
        <taxon>Desulfomonile</taxon>
    </lineage>
</organism>
<dbReference type="AlphaFoldDB" id="A0A7C4AQJ3"/>
<keyword evidence="1" id="KW-0238">DNA-binding</keyword>
<feature type="domain" description="HTH cro/C1-type" evidence="2">
    <location>
        <begin position="12"/>
        <end position="66"/>
    </location>
</feature>
<dbReference type="SUPFAM" id="SSF51182">
    <property type="entry name" value="RmlC-like cupins"/>
    <property type="match status" value="1"/>
</dbReference>
<dbReference type="SUPFAM" id="SSF47413">
    <property type="entry name" value="lambda repressor-like DNA-binding domains"/>
    <property type="match status" value="1"/>
</dbReference>
<reference evidence="3" key="1">
    <citation type="journal article" date="2020" name="mSystems">
        <title>Genome- and Community-Level Interaction Insights into Carbon Utilization and Element Cycling Functions of Hydrothermarchaeota in Hydrothermal Sediment.</title>
        <authorList>
            <person name="Zhou Z."/>
            <person name="Liu Y."/>
            <person name="Xu W."/>
            <person name="Pan J."/>
            <person name="Luo Z.H."/>
            <person name="Li M."/>
        </authorList>
    </citation>
    <scope>NUCLEOTIDE SEQUENCE [LARGE SCALE GENOMIC DNA]</scope>
    <source>
        <strain evidence="3">SpSt-769</strain>
    </source>
</reference>
<dbReference type="Gene3D" id="2.60.120.10">
    <property type="entry name" value="Jelly Rolls"/>
    <property type="match status" value="1"/>
</dbReference>
<name>A0A7C4AQJ3_9BACT</name>
<dbReference type="EMBL" id="DTGT01000052">
    <property type="protein sequence ID" value="HGH59963.1"/>
    <property type="molecule type" value="Genomic_DNA"/>
</dbReference>
<sequence length="181" mass="19397">MDSLTKGVGARIRLYRKKKRLSLTDLSRLTGIAASNLSSIELNKTSPTLNTLIKIADAFEMKAGALLDEMLYGPAVFCPASAARPKDSQKPGVSIEALTDHVQKPEMLVRTITVASNTTPFVLDSQGDTFIYCIHGTAAIVAHSAAYTLRPGDGLYVRAFTDTECRAAGQDQVVLLAVSNP</sequence>
<dbReference type="Gene3D" id="1.10.260.40">
    <property type="entry name" value="lambda repressor-like DNA-binding domains"/>
    <property type="match status" value="1"/>
</dbReference>
<evidence type="ECO:0000256" key="1">
    <source>
        <dbReference type="ARBA" id="ARBA00023125"/>
    </source>
</evidence>
<dbReference type="CDD" id="cd00093">
    <property type="entry name" value="HTH_XRE"/>
    <property type="match status" value="1"/>
</dbReference>
<evidence type="ECO:0000313" key="3">
    <source>
        <dbReference type="EMBL" id="HGH59963.1"/>
    </source>
</evidence>
<dbReference type="SMART" id="SM00530">
    <property type="entry name" value="HTH_XRE"/>
    <property type="match status" value="1"/>
</dbReference>
<dbReference type="Pfam" id="PF01381">
    <property type="entry name" value="HTH_3"/>
    <property type="match status" value="1"/>
</dbReference>
<dbReference type="GO" id="GO:0003700">
    <property type="term" value="F:DNA-binding transcription factor activity"/>
    <property type="evidence" value="ECO:0007669"/>
    <property type="project" value="TreeGrafter"/>
</dbReference>
<dbReference type="InterPro" id="IPR014710">
    <property type="entry name" value="RmlC-like_jellyroll"/>
</dbReference>
<dbReference type="InterPro" id="IPR010982">
    <property type="entry name" value="Lambda_DNA-bd_dom_sf"/>
</dbReference>
<dbReference type="GO" id="GO:0003677">
    <property type="term" value="F:DNA binding"/>
    <property type="evidence" value="ECO:0007669"/>
    <property type="project" value="UniProtKB-KW"/>
</dbReference>
<dbReference type="GO" id="GO:0005829">
    <property type="term" value="C:cytosol"/>
    <property type="evidence" value="ECO:0007669"/>
    <property type="project" value="TreeGrafter"/>
</dbReference>
<protein>
    <submittedName>
        <fullName evidence="3">XRE family transcriptional regulator</fullName>
    </submittedName>
</protein>
<accession>A0A7C4AQJ3</accession>